<comment type="caution">
    <text evidence="2">The sequence shown here is derived from an EMBL/GenBank/DDBJ whole genome shotgun (WGS) entry which is preliminary data.</text>
</comment>
<dbReference type="Proteomes" id="UP000298663">
    <property type="component" value="Unassembled WGS sequence"/>
</dbReference>
<proteinExistence type="predicted"/>
<dbReference type="AlphaFoldDB" id="A0A4U5MDH6"/>
<evidence type="ECO:0000313" key="3">
    <source>
        <dbReference type="Proteomes" id="UP000298663"/>
    </source>
</evidence>
<reference evidence="2 3" key="2">
    <citation type="journal article" date="2019" name="G3 (Bethesda)">
        <title>Hybrid Assembly of the Genome of the Entomopathogenic Nematode Steinernema carpocapsae Identifies the X-Chromosome.</title>
        <authorList>
            <person name="Serra L."/>
            <person name="Macchietto M."/>
            <person name="Macias-Munoz A."/>
            <person name="McGill C.J."/>
            <person name="Rodriguez I.M."/>
            <person name="Rodriguez B."/>
            <person name="Murad R."/>
            <person name="Mortazavi A."/>
        </authorList>
    </citation>
    <scope>NUCLEOTIDE SEQUENCE [LARGE SCALE GENOMIC DNA]</scope>
    <source>
        <strain evidence="2 3">ALL</strain>
    </source>
</reference>
<feature type="compositionally biased region" description="Polar residues" evidence="1">
    <location>
        <begin position="8"/>
        <end position="22"/>
    </location>
</feature>
<name>A0A4U5MDH6_STECR</name>
<feature type="region of interest" description="Disordered" evidence="1">
    <location>
        <begin position="1"/>
        <end position="40"/>
    </location>
</feature>
<keyword evidence="3" id="KW-1185">Reference proteome</keyword>
<accession>A0A4U5MDH6</accession>
<dbReference type="EMBL" id="AZBU02000008">
    <property type="protein sequence ID" value="TKR67207.1"/>
    <property type="molecule type" value="Genomic_DNA"/>
</dbReference>
<evidence type="ECO:0000313" key="2">
    <source>
        <dbReference type="EMBL" id="TKR67207.1"/>
    </source>
</evidence>
<evidence type="ECO:0000256" key="1">
    <source>
        <dbReference type="SAM" id="MobiDB-lite"/>
    </source>
</evidence>
<organism evidence="2 3">
    <name type="scientific">Steinernema carpocapsae</name>
    <name type="common">Entomopathogenic nematode</name>
    <dbReference type="NCBI Taxonomy" id="34508"/>
    <lineage>
        <taxon>Eukaryota</taxon>
        <taxon>Metazoa</taxon>
        <taxon>Ecdysozoa</taxon>
        <taxon>Nematoda</taxon>
        <taxon>Chromadorea</taxon>
        <taxon>Rhabditida</taxon>
        <taxon>Tylenchina</taxon>
        <taxon>Panagrolaimomorpha</taxon>
        <taxon>Strongyloidoidea</taxon>
        <taxon>Steinernematidae</taxon>
        <taxon>Steinernema</taxon>
    </lineage>
</organism>
<protein>
    <submittedName>
        <fullName evidence="2">Uncharacterized protein</fullName>
    </submittedName>
</protein>
<sequence length="109" mass="12250">MAVPFGSFGSQFGSEDGFQTGTERTEPSRHEIFSSQRLSAHSPTVERRVAKQILGLLKIEQDDQVQIHPVGGSGCNLCRDELGFEFVMEYFADRAVQNQNIFVRTQNLK</sequence>
<reference evidence="2 3" key="1">
    <citation type="journal article" date="2015" name="Genome Biol.">
        <title>Comparative genomics of Steinernema reveals deeply conserved gene regulatory networks.</title>
        <authorList>
            <person name="Dillman A.R."/>
            <person name="Macchietto M."/>
            <person name="Porter C.F."/>
            <person name="Rogers A."/>
            <person name="Williams B."/>
            <person name="Antoshechkin I."/>
            <person name="Lee M.M."/>
            <person name="Goodwin Z."/>
            <person name="Lu X."/>
            <person name="Lewis E.E."/>
            <person name="Goodrich-Blair H."/>
            <person name="Stock S.P."/>
            <person name="Adams B.J."/>
            <person name="Sternberg P.W."/>
            <person name="Mortazavi A."/>
        </authorList>
    </citation>
    <scope>NUCLEOTIDE SEQUENCE [LARGE SCALE GENOMIC DNA]</scope>
    <source>
        <strain evidence="2 3">ALL</strain>
    </source>
</reference>
<feature type="compositionally biased region" description="Basic and acidic residues" evidence="1">
    <location>
        <begin position="23"/>
        <end position="32"/>
    </location>
</feature>
<gene>
    <name evidence="2" type="ORF">L596_023393</name>
</gene>